<organism evidence="7 8">
    <name type="scientific">Halodesulfovibrio spirochaetisodalis</name>
    <dbReference type="NCBI Taxonomy" id="1560234"/>
    <lineage>
        <taxon>Bacteria</taxon>
        <taxon>Pseudomonadati</taxon>
        <taxon>Thermodesulfobacteriota</taxon>
        <taxon>Desulfovibrionia</taxon>
        <taxon>Desulfovibrionales</taxon>
        <taxon>Desulfovibrionaceae</taxon>
        <taxon>Halodesulfovibrio</taxon>
    </lineage>
</organism>
<reference evidence="7 8" key="1">
    <citation type="submission" date="2015-01" db="EMBL/GenBank/DDBJ databases">
        <title>Desulfovibrio sp. JC271 draft genome sequence.</title>
        <authorList>
            <person name="Shivani Y."/>
            <person name="Subhash Y."/>
            <person name="Sasikala C."/>
            <person name="Ramana C.V."/>
        </authorList>
    </citation>
    <scope>NUCLEOTIDE SEQUENCE [LARGE SCALE GENOMIC DNA]</scope>
    <source>
        <strain evidence="7 8">JC271</strain>
    </source>
</reference>
<dbReference type="SUPFAM" id="SSF103088">
    <property type="entry name" value="OmpA-like"/>
    <property type="match status" value="1"/>
</dbReference>
<dbReference type="GO" id="GO:0009279">
    <property type="term" value="C:cell outer membrane"/>
    <property type="evidence" value="ECO:0007669"/>
    <property type="project" value="UniProtKB-SubCell"/>
</dbReference>
<evidence type="ECO:0000313" key="8">
    <source>
        <dbReference type="Proteomes" id="UP000091979"/>
    </source>
</evidence>
<dbReference type="InterPro" id="IPR036465">
    <property type="entry name" value="vWFA_dom_sf"/>
</dbReference>
<dbReference type="PANTHER" id="PTHR30329:SF21">
    <property type="entry name" value="LIPOPROTEIN YIAD-RELATED"/>
    <property type="match status" value="1"/>
</dbReference>
<comment type="caution">
    <text evidence="7">The sequence shown here is derived from an EMBL/GenBank/DDBJ whole genome shotgun (WGS) entry which is preliminary data.</text>
</comment>
<evidence type="ECO:0000313" key="7">
    <source>
        <dbReference type="EMBL" id="OBQ46673.1"/>
    </source>
</evidence>
<feature type="domain" description="OmpA-like" evidence="6">
    <location>
        <begin position="224"/>
        <end position="337"/>
    </location>
</feature>
<feature type="chain" id="PRO_5008600480" description="OmpA-like domain-containing protein" evidence="5">
    <location>
        <begin position="24"/>
        <end position="337"/>
    </location>
</feature>
<dbReference type="CDD" id="cd07185">
    <property type="entry name" value="OmpA_C-like"/>
    <property type="match status" value="1"/>
</dbReference>
<dbReference type="InterPro" id="IPR050330">
    <property type="entry name" value="Bact_OuterMem_StrucFunc"/>
</dbReference>
<evidence type="ECO:0000256" key="2">
    <source>
        <dbReference type="ARBA" id="ARBA00023136"/>
    </source>
</evidence>
<gene>
    <name evidence="7" type="ORF">SP90_11140</name>
</gene>
<sequence length="337" mass="36960">MTIKRTLLIALSLVLFATSVVQAQEFILQPKVASFNFLIDDSGSMMMHEAQTGLKKIVLAKNVAQMINKAMPAFPCMMAAAQTFTPFQPIVAYGQYDPGVMSGAINSITTDKEIRARWTKIGEAFQLLTPMATQMECKGAVILISDGVNNMGPDPVESLMGFYNANPDICVHFVSFADTAKGSETMMELFNLNSCSVLADGKTLLNDPVAFNEFMVDVFYTPVEVVEDVIQIDNVLFHFDSSKILPEARAILDQAAKLIMCNESCTTVIGHTDSIGTAKYNVGLSLRRATAVRNYLVMKGVPADRIKVIGKGESDPEYTNETAEGRRCNRRVNILLN</sequence>
<dbReference type="SUPFAM" id="SSF53300">
    <property type="entry name" value="vWA-like"/>
    <property type="match status" value="1"/>
</dbReference>
<keyword evidence="8" id="KW-1185">Reference proteome</keyword>
<dbReference type="Pfam" id="PF00691">
    <property type="entry name" value="OmpA"/>
    <property type="match status" value="1"/>
</dbReference>
<dbReference type="RefSeq" id="WP_066855978.1">
    <property type="nucleotide sequence ID" value="NZ_JXMS01000019.1"/>
</dbReference>
<dbReference type="PROSITE" id="PS51123">
    <property type="entry name" value="OMPA_2"/>
    <property type="match status" value="1"/>
</dbReference>
<dbReference type="Gene3D" id="3.40.50.410">
    <property type="entry name" value="von Willebrand factor, type A domain"/>
    <property type="match status" value="1"/>
</dbReference>
<feature type="signal peptide" evidence="5">
    <location>
        <begin position="1"/>
        <end position="23"/>
    </location>
</feature>
<dbReference type="PATRIC" id="fig|1560234.3.peg.1086"/>
<keyword evidence="3" id="KW-0998">Cell outer membrane</keyword>
<dbReference type="InterPro" id="IPR006664">
    <property type="entry name" value="OMP_bac"/>
</dbReference>
<dbReference type="STRING" id="1560234.SP90_11140"/>
<evidence type="ECO:0000256" key="4">
    <source>
        <dbReference type="PROSITE-ProRule" id="PRU00473"/>
    </source>
</evidence>
<protein>
    <recommendedName>
        <fullName evidence="6">OmpA-like domain-containing protein</fullName>
    </recommendedName>
</protein>
<dbReference type="PANTHER" id="PTHR30329">
    <property type="entry name" value="STATOR ELEMENT OF FLAGELLAR MOTOR COMPLEX"/>
    <property type="match status" value="1"/>
</dbReference>
<evidence type="ECO:0000259" key="6">
    <source>
        <dbReference type="PROSITE" id="PS51123"/>
    </source>
</evidence>
<evidence type="ECO:0000256" key="3">
    <source>
        <dbReference type="ARBA" id="ARBA00023237"/>
    </source>
</evidence>
<dbReference type="EMBL" id="JXMS01000019">
    <property type="protein sequence ID" value="OBQ46673.1"/>
    <property type="molecule type" value="Genomic_DNA"/>
</dbReference>
<dbReference type="InterPro" id="IPR006665">
    <property type="entry name" value="OmpA-like"/>
</dbReference>
<comment type="subcellular location">
    <subcellularLocation>
        <location evidence="1">Cell outer membrane</location>
    </subcellularLocation>
</comment>
<proteinExistence type="predicted"/>
<dbReference type="Gene3D" id="3.30.1330.60">
    <property type="entry name" value="OmpA-like domain"/>
    <property type="match status" value="1"/>
</dbReference>
<dbReference type="OrthoDB" id="9805566at2"/>
<keyword evidence="2 4" id="KW-0472">Membrane</keyword>
<accession>A0A1B7XBA9</accession>
<evidence type="ECO:0000256" key="5">
    <source>
        <dbReference type="SAM" id="SignalP"/>
    </source>
</evidence>
<dbReference type="AlphaFoldDB" id="A0A1B7XBA9"/>
<evidence type="ECO:0000256" key="1">
    <source>
        <dbReference type="ARBA" id="ARBA00004442"/>
    </source>
</evidence>
<dbReference type="Proteomes" id="UP000091979">
    <property type="component" value="Unassembled WGS sequence"/>
</dbReference>
<dbReference type="InterPro" id="IPR036737">
    <property type="entry name" value="OmpA-like_sf"/>
</dbReference>
<keyword evidence="5" id="KW-0732">Signal</keyword>
<name>A0A1B7XBA9_9BACT</name>
<dbReference type="PRINTS" id="PR01021">
    <property type="entry name" value="OMPADOMAIN"/>
</dbReference>